<accession>A0A1H0MPD0</accession>
<dbReference type="SMART" id="SM00487">
    <property type="entry name" value="DEXDc"/>
    <property type="match status" value="1"/>
</dbReference>
<evidence type="ECO:0000313" key="3">
    <source>
        <dbReference type="EMBL" id="SHL01212.1"/>
    </source>
</evidence>
<gene>
    <name evidence="3" type="ORF">SAMN05444142_11722</name>
</gene>
<dbReference type="Pfam" id="PF00271">
    <property type="entry name" value="Helicase_C"/>
    <property type="match status" value="1"/>
</dbReference>
<dbReference type="Gene3D" id="3.40.50.300">
    <property type="entry name" value="P-loop containing nucleotide triphosphate hydrolases"/>
    <property type="match status" value="2"/>
</dbReference>
<reference evidence="3 4" key="1">
    <citation type="submission" date="2016-11" db="EMBL/GenBank/DDBJ databases">
        <authorList>
            <person name="Varghese N."/>
            <person name="Submissions S."/>
        </authorList>
    </citation>
    <scope>NUCLEOTIDE SEQUENCE [LARGE SCALE GENOMIC DNA]</scope>
    <source>
        <strain evidence="3 4">DSM 29620</strain>
    </source>
</reference>
<protein>
    <submittedName>
        <fullName evidence="3">Helicase conserved C-terminal domain-containing protein</fullName>
    </submittedName>
</protein>
<dbReference type="GO" id="GO:0005524">
    <property type="term" value="F:ATP binding"/>
    <property type="evidence" value="ECO:0007669"/>
    <property type="project" value="InterPro"/>
</dbReference>
<sequence length="848" mass="95961">MDWMKAADYLEQLASQQTDEPLDAGQRASVAQLAARIRSGQRAALLADEVGMGKTRIAVALISAVRNAGGRAAIVLPAGLGVQWQKELRLFQPDDQTLLPLRSYDGFIAGFLTEEDAEGNEKHKRKHKDWLRNRRQQRELPQKGWADEEVLMISHTFAAMRFPNPSDGPAGGWRRELLPNVVRLLAGQRRNFMRDSFHRGEISQVHATRRAARMIADTIIEHGLCRSVLDDLSGDHRWLAADEYKGKILPLIGYGLGQFDLIVVDEAHKARGEDSSLSRILGPVSWEADDPFRLGMTATPVELDSGQWKDTLGRISGRDDGEDITPLAELTEWISGYVDIVKRIRVEELDEPLTDSFETAAIRFQKALRPYVLRRDKRHDPEISAFQEAHGDYRVVEDLKVSPTTKGFTRDWLRRFCAAEALSILPQEDHRVKRARLSVAQGYGFGLAPESEPVEQLPQDDELEGPQSFWFDAFRGQPADIYTHPAILAAVRLIESYAERDEKVLVFGRFITPMNALTRLLDAREMLRRLRDGRHWPASKVRDESEPAVLAAMNDPDLCVTTGGITSINQMLTERYRKWSSARRTELARLHRELEALAPQDDTAALLVGYLRQDDDDEELQGDIGALLEALDDRRESADVPWSGDEMLALFKGLLDDLSTDEEQEHDSVLRSRLASYLQDFSGREGNFARMMSGATPPQTRRLLQSAFNRASSWPMVLLAQSRVGREGLNLHEACRTVVILHAEWNPGIVEQQIGRVDRKGSRWLQDLENWYGHAEGDPPRIRIHPVVVSGTYDDHNWQVLKERWMELRAQLHGEVLPHQGTHAAISPELEALRNRIIVSTPNFAPWE</sequence>
<evidence type="ECO:0000259" key="2">
    <source>
        <dbReference type="SMART" id="SM00490"/>
    </source>
</evidence>
<name>A0A1H0MPD0_9RHOB</name>
<dbReference type="InterPro" id="IPR014001">
    <property type="entry name" value="Helicase_ATP-bd"/>
</dbReference>
<dbReference type="GO" id="GO:0016787">
    <property type="term" value="F:hydrolase activity"/>
    <property type="evidence" value="ECO:0007669"/>
    <property type="project" value="InterPro"/>
</dbReference>
<keyword evidence="4" id="KW-1185">Reference proteome</keyword>
<feature type="domain" description="Helicase ATP-binding" evidence="1">
    <location>
        <begin position="18"/>
        <end position="333"/>
    </location>
</feature>
<feature type="domain" description="Helicase C-terminal" evidence="2">
    <location>
        <begin position="672"/>
        <end position="761"/>
    </location>
</feature>
<organism evidence="3 4">
    <name type="scientific">Lutimaribacter pacificus</name>
    <dbReference type="NCBI Taxonomy" id="391948"/>
    <lineage>
        <taxon>Bacteria</taxon>
        <taxon>Pseudomonadati</taxon>
        <taxon>Pseudomonadota</taxon>
        <taxon>Alphaproteobacteria</taxon>
        <taxon>Rhodobacterales</taxon>
        <taxon>Roseobacteraceae</taxon>
        <taxon>Lutimaribacter</taxon>
    </lineage>
</organism>
<dbReference type="GO" id="GO:0003677">
    <property type="term" value="F:DNA binding"/>
    <property type="evidence" value="ECO:0007669"/>
    <property type="project" value="InterPro"/>
</dbReference>
<dbReference type="EMBL" id="FQZZ01000017">
    <property type="protein sequence ID" value="SHL01212.1"/>
    <property type="molecule type" value="Genomic_DNA"/>
</dbReference>
<dbReference type="InterPro" id="IPR006935">
    <property type="entry name" value="Helicase/UvrB_N"/>
</dbReference>
<dbReference type="AlphaFoldDB" id="A0A1H0MPD0"/>
<proteinExistence type="predicted"/>
<dbReference type="RefSeq" id="WP_149789495.1">
    <property type="nucleotide sequence ID" value="NZ_FNIO01000010.1"/>
</dbReference>
<dbReference type="InterPro" id="IPR001650">
    <property type="entry name" value="Helicase_C-like"/>
</dbReference>
<dbReference type="Pfam" id="PF04851">
    <property type="entry name" value="ResIII"/>
    <property type="match status" value="1"/>
</dbReference>
<keyword evidence="3" id="KW-0378">Hydrolase</keyword>
<keyword evidence="3" id="KW-0347">Helicase</keyword>
<dbReference type="PANTHER" id="PTHR45629">
    <property type="entry name" value="SNF2/RAD54 FAMILY MEMBER"/>
    <property type="match status" value="1"/>
</dbReference>
<dbReference type="InterPro" id="IPR027417">
    <property type="entry name" value="P-loop_NTPase"/>
</dbReference>
<keyword evidence="3" id="KW-0067">ATP-binding</keyword>
<dbReference type="Proteomes" id="UP000324252">
    <property type="component" value="Unassembled WGS sequence"/>
</dbReference>
<dbReference type="GO" id="GO:0004386">
    <property type="term" value="F:helicase activity"/>
    <property type="evidence" value="ECO:0007669"/>
    <property type="project" value="UniProtKB-KW"/>
</dbReference>
<dbReference type="PANTHER" id="PTHR45629:SF7">
    <property type="entry name" value="DNA EXCISION REPAIR PROTEIN ERCC-6-RELATED"/>
    <property type="match status" value="1"/>
</dbReference>
<dbReference type="Gene3D" id="3.40.50.10810">
    <property type="entry name" value="Tandem AAA-ATPase domain"/>
    <property type="match status" value="1"/>
</dbReference>
<evidence type="ECO:0000259" key="1">
    <source>
        <dbReference type="SMART" id="SM00487"/>
    </source>
</evidence>
<keyword evidence="3" id="KW-0547">Nucleotide-binding</keyword>
<dbReference type="SUPFAM" id="SSF52540">
    <property type="entry name" value="P-loop containing nucleoside triphosphate hydrolases"/>
    <property type="match status" value="2"/>
</dbReference>
<dbReference type="SMART" id="SM00490">
    <property type="entry name" value="HELICc"/>
    <property type="match status" value="1"/>
</dbReference>
<dbReference type="InterPro" id="IPR050496">
    <property type="entry name" value="SNF2_RAD54_helicase_repair"/>
</dbReference>
<evidence type="ECO:0000313" key="4">
    <source>
        <dbReference type="Proteomes" id="UP000324252"/>
    </source>
</evidence>
<dbReference type="InterPro" id="IPR038718">
    <property type="entry name" value="SNF2-like_sf"/>
</dbReference>
<dbReference type="OrthoDB" id="9814088at2"/>